<dbReference type="FunFam" id="1.10.10.10:FF:000116">
    <property type="entry name" value="DNA-directed RNA polymerase III subunit RPC6"/>
    <property type="match status" value="1"/>
</dbReference>
<name>A0A4P9ZFE5_9ASCO</name>
<dbReference type="InterPro" id="IPR036390">
    <property type="entry name" value="WH_DNA-bd_sf"/>
</dbReference>
<evidence type="ECO:0000256" key="6">
    <source>
        <dbReference type="PIRNR" id="PIRNR028763"/>
    </source>
</evidence>
<dbReference type="InterPro" id="IPR036388">
    <property type="entry name" value="WH-like_DNA-bd_sf"/>
</dbReference>
<dbReference type="Gene3D" id="1.10.10.10">
    <property type="entry name" value="Winged helix-like DNA-binding domain superfamily/Winged helix DNA-binding domain"/>
    <property type="match status" value="1"/>
</dbReference>
<dbReference type="Pfam" id="PF05158">
    <property type="entry name" value="RNA_pol_Rpc34"/>
    <property type="match status" value="1"/>
</dbReference>
<evidence type="ECO:0000256" key="3">
    <source>
        <dbReference type="ARBA" id="ARBA00022478"/>
    </source>
</evidence>
<protein>
    <recommendedName>
        <fullName evidence="6">DNA-directed RNA polymerase III subunit RPC6</fullName>
        <shortName evidence="6">RNA polymerase III subunit C6</shortName>
    </recommendedName>
</protein>
<evidence type="ECO:0000256" key="4">
    <source>
        <dbReference type="ARBA" id="ARBA00023163"/>
    </source>
</evidence>
<organism evidence="7 8">
    <name type="scientific">Metschnikowia bicuspidata</name>
    <dbReference type="NCBI Taxonomy" id="27322"/>
    <lineage>
        <taxon>Eukaryota</taxon>
        <taxon>Fungi</taxon>
        <taxon>Dikarya</taxon>
        <taxon>Ascomycota</taxon>
        <taxon>Saccharomycotina</taxon>
        <taxon>Pichiomycetes</taxon>
        <taxon>Metschnikowiaceae</taxon>
        <taxon>Metschnikowia</taxon>
    </lineage>
</organism>
<proteinExistence type="inferred from homology"/>
<reference evidence="8" key="1">
    <citation type="journal article" date="2018" name="Nat. Microbiol.">
        <title>Leveraging single-cell genomics to expand the fungal tree of life.</title>
        <authorList>
            <person name="Ahrendt S.R."/>
            <person name="Quandt C.A."/>
            <person name="Ciobanu D."/>
            <person name="Clum A."/>
            <person name="Salamov A."/>
            <person name="Andreopoulos B."/>
            <person name="Cheng J.F."/>
            <person name="Woyke T."/>
            <person name="Pelin A."/>
            <person name="Henrissat B."/>
            <person name="Reynolds N.K."/>
            <person name="Benny G.L."/>
            <person name="Smith M.E."/>
            <person name="James T.Y."/>
            <person name="Grigoriev I.V."/>
        </authorList>
    </citation>
    <scope>NUCLEOTIDE SEQUENCE [LARGE SCALE GENOMIC DNA]</scope>
    <source>
        <strain evidence="8">Baker2002</strain>
    </source>
</reference>
<comment type="subcellular location">
    <subcellularLocation>
        <location evidence="1 6">Nucleus</location>
    </subcellularLocation>
</comment>
<dbReference type="GO" id="GO:0005737">
    <property type="term" value="C:cytoplasm"/>
    <property type="evidence" value="ECO:0007669"/>
    <property type="project" value="UniProtKB-ARBA"/>
</dbReference>
<dbReference type="GO" id="GO:0006383">
    <property type="term" value="P:transcription by RNA polymerase III"/>
    <property type="evidence" value="ECO:0007669"/>
    <property type="project" value="UniProtKB-UniRule"/>
</dbReference>
<dbReference type="InterPro" id="IPR016049">
    <property type="entry name" value="RNA_pol_Rpc34-like"/>
</dbReference>
<keyword evidence="8" id="KW-1185">Reference proteome</keyword>
<evidence type="ECO:0000313" key="8">
    <source>
        <dbReference type="Proteomes" id="UP000268321"/>
    </source>
</evidence>
<dbReference type="PIRSF" id="PIRSF028763">
    <property type="entry name" value="RNA_pol_Rpc34"/>
    <property type="match status" value="1"/>
</dbReference>
<dbReference type="InterPro" id="IPR007832">
    <property type="entry name" value="RNA_pol_Rpc34"/>
</dbReference>
<dbReference type="OrthoDB" id="613763at2759"/>
<evidence type="ECO:0000256" key="2">
    <source>
        <dbReference type="ARBA" id="ARBA00011038"/>
    </source>
</evidence>
<dbReference type="SUPFAM" id="SSF46785">
    <property type="entry name" value="Winged helix' DNA-binding domain"/>
    <property type="match status" value="1"/>
</dbReference>
<dbReference type="PANTHER" id="PTHR12780">
    <property type="entry name" value="RNA POLYMERASE III DNA DIRECTED , 39KD SUBUNIT-RELATED"/>
    <property type="match status" value="1"/>
</dbReference>
<accession>A0A4P9ZFE5</accession>
<evidence type="ECO:0000256" key="1">
    <source>
        <dbReference type="ARBA" id="ARBA00004123"/>
    </source>
</evidence>
<keyword evidence="4 6" id="KW-0804">Transcription</keyword>
<evidence type="ECO:0000256" key="5">
    <source>
        <dbReference type="ARBA" id="ARBA00023242"/>
    </source>
</evidence>
<dbReference type="GO" id="GO:0005654">
    <property type="term" value="C:nucleoplasm"/>
    <property type="evidence" value="ECO:0007669"/>
    <property type="project" value="UniProtKB-ARBA"/>
</dbReference>
<dbReference type="AlphaFoldDB" id="A0A4P9ZFE5"/>
<keyword evidence="5 6" id="KW-0539">Nucleus</keyword>
<comment type="similarity">
    <text evidence="2 6">Belongs to the eukaryotic RPC34/RPC39 RNA polymerase subunit family.</text>
</comment>
<gene>
    <name evidence="7" type="ORF">METBISCDRAFT_13774</name>
</gene>
<dbReference type="EMBL" id="ML004440">
    <property type="protein sequence ID" value="RKP31558.1"/>
    <property type="molecule type" value="Genomic_DNA"/>
</dbReference>
<comment type="function">
    <text evidence="6">DNA-dependent RNA polymerase catalyzes the transcription of DNA into RNA using the four ribonucleoside triphosphates as substrates. Specific peripheric component of RNA polymerase III which synthesizes small RNAs, such as 5S rRNA and tRNAs.</text>
</comment>
<dbReference type="Proteomes" id="UP000268321">
    <property type="component" value="Unassembled WGS sequence"/>
</dbReference>
<keyword evidence="3 6" id="KW-0240">DNA-directed RNA polymerase</keyword>
<sequence>MDASTQEKADYLYERMSQSPESTLFNQDELLALVEGATLIDVMNMTQNLLNRKLMNLSMVAEEVCFQIITMRESEKLLTMSKEEEMIYSHISASGREGIWLRILKNKVNLHDISMNRCLKSLENQRFIKLIRLVKLPTRKIYMLYNYLPSEEVTGGPWYTDSELDTEFIDNIMTVVWRYIGQKTFPSAFSEVQSKRNPSQCVHPANHTGYATLTQITDFINERKISLVELSNNDIRAVCAALIYDDKIEEVKGAMDTYKATWQGVLDSGFGRQYRNGNVLEEAQKLYVDALDAQKQFSIFDYSSVINEDVPQLDVAYMDAWVRD</sequence>
<evidence type="ECO:0000313" key="7">
    <source>
        <dbReference type="EMBL" id="RKP31558.1"/>
    </source>
</evidence>
<dbReference type="GO" id="GO:0005666">
    <property type="term" value="C:RNA polymerase III complex"/>
    <property type="evidence" value="ECO:0007669"/>
    <property type="project" value="UniProtKB-UniRule"/>
</dbReference>